<dbReference type="GO" id="GO:0005524">
    <property type="term" value="F:ATP binding"/>
    <property type="evidence" value="ECO:0007669"/>
    <property type="project" value="InterPro"/>
</dbReference>
<evidence type="ECO:0000313" key="2">
    <source>
        <dbReference type="EMBL" id="RAJ02742.1"/>
    </source>
</evidence>
<sequence>MIAKRDEKGSLILTSNLPLSQWASMVTDNQTLTAAILDRLLHHAHIVQISSENYHLKEKRQLTPCIDGVRFNRRN</sequence>
<evidence type="ECO:0000259" key="1">
    <source>
        <dbReference type="Pfam" id="PF01695"/>
    </source>
</evidence>
<reference evidence="2 3" key="1">
    <citation type="submission" date="2018-06" db="EMBL/GenBank/DDBJ databases">
        <title>Freshwater and sediment microbial communities from various areas in North America, analyzing microbe dynamics in response to fracking.</title>
        <authorList>
            <person name="Lamendella R."/>
        </authorList>
    </citation>
    <scope>NUCLEOTIDE SEQUENCE [LARGE SCALE GENOMIC DNA]</scope>
    <source>
        <strain evidence="2 3">17</strain>
    </source>
</reference>
<comment type="caution">
    <text evidence="2">The sequence shown here is derived from an EMBL/GenBank/DDBJ whole genome shotgun (WGS) entry which is preliminary data.</text>
</comment>
<gene>
    <name evidence="2" type="ORF">DEU50_11279</name>
</gene>
<dbReference type="AlphaFoldDB" id="A0AAX1PGV3"/>
<name>A0AAX1PGV3_AERSA</name>
<dbReference type="InterPro" id="IPR027417">
    <property type="entry name" value="P-loop_NTPase"/>
</dbReference>
<accession>A0AAX1PGV3</accession>
<protein>
    <submittedName>
        <fullName evidence="2">IstB-like ATP binding protein</fullName>
    </submittedName>
</protein>
<dbReference type="Pfam" id="PF01695">
    <property type="entry name" value="IstB_IS21"/>
    <property type="match status" value="1"/>
</dbReference>
<dbReference type="EMBL" id="QLLM01000012">
    <property type="protein sequence ID" value="RAJ02742.1"/>
    <property type="molecule type" value="Genomic_DNA"/>
</dbReference>
<organism evidence="2 3">
    <name type="scientific">Aeromonas salmonicida</name>
    <dbReference type="NCBI Taxonomy" id="645"/>
    <lineage>
        <taxon>Bacteria</taxon>
        <taxon>Pseudomonadati</taxon>
        <taxon>Pseudomonadota</taxon>
        <taxon>Gammaproteobacteria</taxon>
        <taxon>Aeromonadales</taxon>
        <taxon>Aeromonadaceae</taxon>
        <taxon>Aeromonas</taxon>
    </lineage>
</organism>
<proteinExistence type="predicted"/>
<dbReference type="InterPro" id="IPR002611">
    <property type="entry name" value="IstB_ATP-bd"/>
</dbReference>
<dbReference type="Proteomes" id="UP000249422">
    <property type="component" value="Unassembled WGS sequence"/>
</dbReference>
<dbReference type="Gene3D" id="3.40.50.300">
    <property type="entry name" value="P-loop containing nucleotide triphosphate hydrolases"/>
    <property type="match status" value="1"/>
</dbReference>
<feature type="domain" description="IstB-like ATP-binding" evidence="1">
    <location>
        <begin position="1"/>
        <end position="61"/>
    </location>
</feature>
<evidence type="ECO:0000313" key="3">
    <source>
        <dbReference type="Proteomes" id="UP000249422"/>
    </source>
</evidence>